<dbReference type="PANTHER" id="PTHR46378:SF1">
    <property type="entry name" value="STEROL REGULATORY ELEMENT-BINDING PROTEIN CLEAVAGE-ACTIVATING PROTEIN"/>
    <property type="match status" value="1"/>
</dbReference>
<dbReference type="SUPFAM" id="SSF50978">
    <property type="entry name" value="WD40 repeat-like"/>
    <property type="match status" value="1"/>
</dbReference>
<evidence type="ECO:0000256" key="4">
    <source>
        <dbReference type="ARBA" id="ARBA00019541"/>
    </source>
</evidence>
<gene>
    <name evidence="19" type="ORF">BD410DRAFT_782783</name>
</gene>
<evidence type="ECO:0000256" key="6">
    <source>
        <dbReference type="ARBA" id="ARBA00022692"/>
    </source>
</evidence>
<evidence type="ECO:0000256" key="3">
    <source>
        <dbReference type="ARBA" id="ARBA00007410"/>
    </source>
</evidence>
<keyword evidence="15" id="KW-0753">Steroid metabolism</keyword>
<evidence type="ECO:0000256" key="8">
    <source>
        <dbReference type="ARBA" id="ARBA00022824"/>
    </source>
</evidence>
<keyword evidence="5" id="KW-0853">WD repeat</keyword>
<evidence type="ECO:0000256" key="12">
    <source>
        <dbReference type="ARBA" id="ARBA00023121"/>
    </source>
</evidence>
<accession>A0A4Y7QKA0</accession>
<keyword evidence="12" id="KW-0446">Lipid-binding</keyword>
<keyword evidence="6 17" id="KW-0812">Transmembrane</keyword>
<dbReference type="GO" id="GO:0008202">
    <property type="term" value="P:steroid metabolic process"/>
    <property type="evidence" value="ECO:0007669"/>
    <property type="project" value="UniProtKB-KW"/>
</dbReference>
<evidence type="ECO:0000256" key="11">
    <source>
        <dbReference type="ARBA" id="ARBA00023098"/>
    </source>
</evidence>
<evidence type="ECO:0000256" key="16">
    <source>
        <dbReference type="SAM" id="MobiDB-lite"/>
    </source>
</evidence>
<evidence type="ECO:0000313" key="20">
    <source>
        <dbReference type="Proteomes" id="UP000294933"/>
    </source>
</evidence>
<evidence type="ECO:0000256" key="7">
    <source>
        <dbReference type="ARBA" id="ARBA00022737"/>
    </source>
</evidence>
<protein>
    <recommendedName>
        <fullName evidence="4">Sterol regulatory element-binding protein cleavage-activating protein</fullName>
    </recommendedName>
</protein>
<dbReference type="GO" id="GO:0000139">
    <property type="term" value="C:Golgi membrane"/>
    <property type="evidence" value="ECO:0007669"/>
    <property type="project" value="UniProtKB-SubCell"/>
</dbReference>
<dbReference type="GO" id="GO:0045540">
    <property type="term" value="P:regulation of cholesterol biosynthetic process"/>
    <property type="evidence" value="ECO:0007669"/>
    <property type="project" value="TreeGrafter"/>
</dbReference>
<sequence length="1246" mass="136611">MRRALSYIRGLSAKFFHRFGIHCATHQTRLILISGLVITSLFYPALAIYTSSNSKPLRHFSTRILDSFLDPETRLYHQFEDDVGHIWAGHDVLRVREDSVTRARCGMERTIRLERVLVQNTALDDAGAINHQTLLSTLKMETALTELLSLAKASGSQKSSCLSFPNGKCIAISPLEFWSHDEQTLLSDNNLPRTLQTRQNVSVGGVTIYPPMTLAGRESSERSSQHIDFASFLAVTYLFHEDDCLGSLGHNTWLEAVDKITSHIGDVTIKPQEPLLLALEFDPELKNTARISVITVFLYLSYIIFFVYFSGSMSRMNTVHSRAGLCFTGLVEILCSTITSLSVCAIGGLRITMVPWGILPIVLVFVGAENMFRLIDEVVKTPITLPVKERIGVGLSRAGTSNTLKVVSYNATLGVIGFFARGAIRQFCVFAIVVLVAHWFLIHTFFVAVLSIDIQRLELDELLRQGATLSPTLGNKEKEDKPPSKPHTKSGVLVSAFENKLRGRITKNVSLLLLLAITGTLYYASQPATTKPKEVPITRASMLRTKAVIDKTEAHSQAWHLWKVLNPDDEPLVHLRIEAPIVLTLRPEDSSNSSDRRNPRSRWSLRTIRPLMWLFKIMILPIAATVGCLYALCLYLLKDADLLEAQRNKEGSVDQDGSSHPIDEKVTFTTLPRTSVTDLAILSASDDRRIVASASLEGEIKIWIADKGLYVLLDTTDLLLRSATTSSSSCAITVVAVESSGKYVGVGTGSGVVGLWEVRDTTVLPLPHLHLDVSSFAASSIHFDPELPSSQLSTPLLDITSTRTVTYPTVLVSYENGAIIRWCISSSLDVTHTQITPSRPSSVTRSTIMRPLKGGNLLATFFVDDGTVEVTDTSRTPSPLGPECVLQAGNPSDLVSQATACIVDVDNSPRIVIAATTHAGVISLWDGTSQECIFILPEAHGSLSHLSLFAVPPKPCSQCGELPMVSFILAFSVAHVVVVHRAFASRRCSCPQSQTPLFAPASSRDSFGRRSRSGSFVSSSGVESPSRTRSRVPSLSGEAPMLNMSSFPVSGHGGHARRASDKEQLRRSMEKSGLPVSFDDGDSENQLRIGPADEVRKVGADGAEPNPASRWLNFRLMRSGEATCERGGWGVMGKRIVGIRRKSRLRDAGNGEHKHLVKHPHSRFCSLSTSVLERWEVWILDPSRGDCKLQSSTLSQIQTDRDNCNQSSREMDATPRLPFTRLTSVLVADTFCLAGFGNTAGVVDFS</sequence>
<dbReference type="VEuPathDB" id="FungiDB:BD410DRAFT_782783"/>
<evidence type="ECO:0000259" key="18">
    <source>
        <dbReference type="PROSITE" id="PS50156"/>
    </source>
</evidence>
<dbReference type="Pfam" id="PF12349">
    <property type="entry name" value="Sterol-sensing"/>
    <property type="match status" value="1"/>
</dbReference>
<evidence type="ECO:0000256" key="17">
    <source>
        <dbReference type="SAM" id="Phobius"/>
    </source>
</evidence>
<feature type="transmembrane region" description="Helical" evidence="17">
    <location>
        <begin position="354"/>
        <end position="372"/>
    </location>
</feature>
<evidence type="ECO:0000256" key="14">
    <source>
        <dbReference type="ARBA" id="ARBA00023180"/>
    </source>
</evidence>
<organism evidence="19 20">
    <name type="scientific">Rickenella mellea</name>
    <dbReference type="NCBI Taxonomy" id="50990"/>
    <lineage>
        <taxon>Eukaryota</taxon>
        <taxon>Fungi</taxon>
        <taxon>Dikarya</taxon>
        <taxon>Basidiomycota</taxon>
        <taxon>Agaricomycotina</taxon>
        <taxon>Agaricomycetes</taxon>
        <taxon>Hymenochaetales</taxon>
        <taxon>Rickenellaceae</taxon>
        <taxon>Rickenella</taxon>
    </lineage>
</organism>
<dbReference type="AlphaFoldDB" id="A0A4Y7QKA0"/>
<comment type="similarity">
    <text evidence="3">Belongs to the WD repeat SCAP family.</text>
</comment>
<feature type="region of interest" description="Disordered" evidence="16">
    <location>
        <begin position="471"/>
        <end position="490"/>
    </location>
</feature>
<keyword evidence="9 17" id="KW-1133">Transmembrane helix</keyword>
<dbReference type="PANTHER" id="PTHR46378">
    <property type="entry name" value="STEROL REGULATORY ELEMENT-BINDING PROTEIN CLEAVAGE-ACTIVATING PROTEIN"/>
    <property type="match status" value="1"/>
</dbReference>
<keyword evidence="14" id="KW-0325">Glycoprotein</keyword>
<feature type="transmembrane region" description="Helical" evidence="17">
    <location>
        <begin position="291"/>
        <end position="311"/>
    </location>
</feature>
<keyword evidence="11" id="KW-0443">Lipid metabolism</keyword>
<keyword evidence="20" id="KW-1185">Reference proteome</keyword>
<dbReference type="Proteomes" id="UP000294933">
    <property type="component" value="Unassembled WGS sequence"/>
</dbReference>
<dbReference type="EMBL" id="ML170159">
    <property type="protein sequence ID" value="TDL27651.1"/>
    <property type="molecule type" value="Genomic_DNA"/>
</dbReference>
<reference evidence="19 20" key="1">
    <citation type="submission" date="2018-06" db="EMBL/GenBank/DDBJ databases">
        <title>A transcriptomic atlas of mushroom development highlights an independent origin of complex multicellularity.</title>
        <authorList>
            <consortium name="DOE Joint Genome Institute"/>
            <person name="Krizsan K."/>
            <person name="Almasi E."/>
            <person name="Merenyi Z."/>
            <person name="Sahu N."/>
            <person name="Viragh M."/>
            <person name="Koszo T."/>
            <person name="Mondo S."/>
            <person name="Kiss B."/>
            <person name="Balint B."/>
            <person name="Kues U."/>
            <person name="Barry K."/>
            <person name="Hegedus J.C."/>
            <person name="Henrissat B."/>
            <person name="Johnson J."/>
            <person name="Lipzen A."/>
            <person name="Ohm R."/>
            <person name="Nagy I."/>
            <person name="Pangilinan J."/>
            <person name="Yan J."/>
            <person name="Xiong Y."/>
            <person name="Grigoriev I.V."/>
            <person name="Hibbett D.S."/>
            <person name="Nagy L.G."/>
        </authorList>
    </citation>
    <scope>NUCLEOTIDE SEQUENCE [LARGE SCALE GENOMIC DNA]</scope>
    <source>
        <strain evidence="19 20">SZMC22713</strain>
    </source>
</reference>
<evidence type="ECO:0000256" key="2">
    <source>
        <dbReference type="ARBA" id="ARBA00004653"/>
    </source>
</evidence>
<evidence type="ECO:0000313" key="19">
    <source>
        <dbReference type="EMBL" id="TDL27651.1"/>
    </source>
</evidence>
<feature type="transmembrane region" description="Helical" evidence="17">
    <location>
        <begin position="427"/>
        <end position="452"/>
    </location>
</feature>
<keyword evidence="13 17" id="KW-0472">Membrane</keyword>
<dbReference type="InterPro" id="IPR015943">
    <property type="entry name" value="WD40/YVTN_repeat-like_dom_sf"/>
</dbReference>
<evidence type="ECO:0000256" key="1">
    <source>
        <dbReference type="ARBA" id="ARBA00004477"/>
    </source>
</evidence>
<evidence type="ECO:0000256" key="9">
    <source>
        <dbReference type="ARBA" id="ARBA00022989"/>
    </source>
</evidence>
<feature type="transmembrane region" description="Helical" evidence="17">
    <location>
        <begin position="611"/>
        <end position="637"/>
    </location>
</feature>
<dbReference type="OrthoDB" id="6510177at2759"/>
<keyword evidence="7" id="KW-0677">Repeat</keyword>
<dbReference type="GO" id="GO:0032933">
    <property type="term" value="P:SREBP signaling pathway"/>
    <property type="evidence" value="ECO:0007669"/>
    <property type="project" value="InterPro"/>
</dbReference>
<name>A0A4Y7QKA0_9AGAM</name>
<dbReference type="InterPro" id="IPR053958">
    <property type="entry name" value="HMGCR/SNAP/NPC1-like_SSD"/>
</dbReference>
<dbReference type="GO" id="GO:0032936">
    <property type="term" value="C:SREBP-SCAP complex"/>
    <property type="evidence" value="ECO:0007669"/>
    <property type="project" value="TreeGrafter"/>
</dbReference>
<evidence type="ECO:0000256" key="13">
    <source>
        <dbReference type="ARBA" id="ARBA00023136"/>
    </source>
</evidence>
<feature type="transmembrane region" description="Helical" evidence="17">
    <location>
        <begin position="323"/>
        <end position="348"/>
    </location>
</feature>
<evidence type="ECO:0000256" key="5">
    <source>
        <dbReference type="ARBA" id="ARBA00022574"/>
    </source>
</evidence>
<feature type="compositionally biased region" description="Basic and acidic residues" evidence="16">
    <location>
        <begin position="1058"/>
        <end position="1070"/>
    </location>
</feature>
<keyword evidence="8" id="KW-0256">Endoplasmic reticulum</keyword>
<dbReference type="InterPro" id="IPR030225">
    <property type="entry name" value="SCAP"/>
</dbReference>
<proteinExistence type="inferred from homology"/>
<feature type="region of interest" description="Disordered" evidence="16">
    <location>
        <begin position="998"/>
        <end position="1107"/>
    </location>
</feature>
<keyword evidence="10" id="KW-0333">Golgi apparatus</keyword>
<comment type="subcellular location">
    <subcellularLocation>
        <location evidence="1">Endoplasmic reticulum membrane</location>
        <topology evidence="1">Multi-pass membrane protein</topology>
    </subcellularLocation>
    <subcellularLocation>
        <location evidence="2">Golgi apparatus membrane</location>
        <topology evidence="2">Multi-pass membrane protein</topology>
    </subcellularLocation>
</comment>
<feature type="compositionally biased region" description="Low complexity" evidence="16">
    <location>
        <begin position="1013"/>
        <end position="1027"/>
    </location>
</feature>
<feature type="transmembrane region" description="Helical" evidence="17">
    <location>
        <begin position="30"/>
        <end position="49"/>
    </location>
</feature>
<dbReference type="Gene3D" id="2.130.10.10">
    <property type="entry name" value="YVTN repeat-like/Quinoprotein amine dehydrogenase"/>
    <property type="match status" value="1"/>
</dbReference>
<feature type="domain" description="SSD" evidence="18">
    <location>
        <begin position="294"/>
        <end position="452"/>
    </location>
</feature>
<dbReference type="InterPro" id="IPR036322">
    <property type="entry name" value="WD40_repeat_dom_sf"/>
</dbReference>
<evidence type="ECO:0000256" key="10">
    <source>
        <dbReference type="ARBA" id="ARBA00023034"/>
    </source>
</evidence>
<evidence type="ECO:0000256" key="15">
    <source>
        <dbReference type="ARBA" id="ARBA00023221"/>
    </source>
</evidence>
<dbReference type="GO" id="GO:0032934">
    <property type="term" value="F:sterol binding"/>
    <property type="evidence" value="ECO:0007669"/>
    <property type="project" value="InterPro"/>
</dbReference>
<dbReference type="STRING" id="50990.A0A4Y7QKA0"/>
<dbReference type="PROSITE" id="PS50156">
    <property type="entry name" value="SSD"/>
    <property type="match status" value="1"/>
</dbReference>
<dbReference type="GO" id="GO:0005789">
    <property type="term" value="C:endoplasmic reticulum membrane"/>
    <property type="evidence" value="ECO:0007669"/>
    <property type="project" value="UniProtKB-SubCell"/>
</dbReference>
<dbReference type="InterPro" id="IPR000731">
    <property type="entry name" value="SSD"/>
</dbReference>